<dbReference type="InterPro" id="IPR007387">
    <property type="entry name" value="TRAP_DctQ"/>
</dbReference>
<evidence type="ECO:0000256" key="7">
    <source>
        <dbReference type="ARBA" id="ARBA00023136"/>
    </source>
</evidence>
<dbReference type="Pfam" id="PF04290">
    <property type="entry name" value="DctQ"/>
    <property type="match status" value="1"/>
</dbReference>
<keyword evidence="3" id="KW-1003">Cell membrane</keyword>
<dbReference type="AlphaFoldDB" id="A0A653A5G6"/>
<feature type="transmembrane region" description="Helical" evidence="9">
    <location>
        <begin position="43"/>
        <end position="66"/>
    </location>
</feature>
<organism evidence="11">
    <name type="scientific">Uncultured Desulfatiglans sp</name>
    <dbReference type="NCBI Taxonomy" id="1748965"/>
    <lineage>
        <taxon>Bacteria</taxon>
        <taxon>Pseudomonadati</taxon>
        <taxon>Thermodesulfobacteriota</taxon>
        <taxon>Desulfobacteria</taxon>
        <taxon>Desulfatiglandales</taxon>
        <taxon>Desulfatiglandaceae</taxon>
        <taxon>Desulfatiglans</taxon>
        <taxon>environmental samples</taxon>
    </lineage>
</organism>
<evidence type="ECO:0000259" key="10">
    <source>
        <dbReference type="Pfam" id="PF04290"/>
    </source>
</evidence>
<dbReference type="GO" id="GO:0005886">
    <property type="term" value="C:plasma membrane"/>
    <property type="evidence" value="ECO:0007669"/>
    <property type="project" value="UniProtKB-SubCell"/>
</dbReference>
<evidence type="ECO:0000256" key="1">
    <source>
        <dbReference type="ARBA" id="ARBA00004429"/>
    </source>
</evidence>
<accession>A0A653A5G6</accession>
<dbReference type="PANTHER" id="PTHR35011:SF10">
    <property type="entry name" value="TRAP TRANSPORTER SMALL PERMEASE PROTEIN"/>
    <property type="match status" value="1"/>
</dbReference>
<protein>
    <recommendedName>
        <fullName evidence="10">Tripartite ATP-independent periplasmic transporters DctQ component domain-containing protein</fullName>
    </recommendedName>
</protein>
<evidence type="ECO:0000256" key="8">
    <source>
        <dbReference type="ARBA" id="ARBA00038436"/>
    </source>
</evidence>
<reference evidence="11" key="1">
    <citation type="submission" date="2018-07" db="EMBL/GenBank/DDBJ databases">
        <authorList>
            <consortium name="Genoscope - CEA"/>
            <person name="William W."/>
        </authorList>
    </citation>
    <scope>NUCLEOTIDE SEQUENCE</scope>
    <source>
        <strain evidence="11">IK1</strain>
    </source>
</reference>
<name>A0A653A5G6_UNCDX</name>
<dbReference type="GO" id="GO:0022857">
    <property type="term" value="F:transmembrane transporter activity"/>
    <property type="evidence" value="ECO:0007669"/>
    <property type="project" value="TreeGrafter"/>
</dbReference>
<evidence type="ECO:0000256" key="4">
    <source>
        <dbReference type="ARBA" id="ARBA00022519"/>
    </source>
</evidence>
<feature type="transmembrane region" description="Helical" evidence="9">
    <location>
        <begin position="12"/>
        <end position="31"/>
    </location>
</feature>
<evidence type="ECO:0000256" key="3">
    <source>
        <dbReference type="ARBA" id="ARBA00022475"/>
    </source>
</evidence>
<gene>
    <name evidence="11" type="ORF">TRIP_B250385</name>
</gene>
<keyword evidence="4" id="KW-0997">Cell inner membrane</keyword>
<dbReference type="EMBL" id="UPXX01000018">
    <property type="protein sequence ID" value="VBB43306.1"/>
    <property type="molecule type" value="Genomic_DNA"/>
</dbReference>
<sequence length="163" mass="18468">MQKRGLFDSIIDFLALLGGVLLVGAVLIMSVEIFMRYFFAKPLIWTVEVCEYILFSMTFLAAPWLLKKGGHVGVDILVERLNPKLQGWLGVFSSAIGVFVSAVVVWFSAAAAWNSYVNRVLITKTMTMYEFFFLALISIGYFLLMGQFARQGLQHLRRLKEVD</sequence>
<keyword evidence="6 9" id="KW-1133">Transmembrane helix</keyword>
<evidence type="ECO:0000256" key="9">
    <source>
        <dbReference type="SAM" id="Phobius"/>
    </source>
</evidence>
<feature type="transmembrane region" description="Helical" evidence="9">
    <location>
        <begin position="131"/>
        <end position="149"/>
    </location>
</feature>
<evidence type="ECO:0000313" key="11">
    <source>
        <dbReference type="EMBL" id="VBB43306.1"/>
    </source>
</evidence>
<dbReference type="GO" id="GO:0015740">
    <property type="term" value="P:C4-dicarboxylate transport"/>
    <property type="evidence" value="ECO:0007669"/>
    <property type="project" value="TreeGrafter"/>
</dbReference>
<keyword evidence="7 9" id="KW-0472">Membrane</keyword>
<comment type="subcellular location">
    <subcellularLocation>
        <location evidence="1">Cell inner membrane</location>
        <topology evidence="1">Multi-pass membrane protein</topology>
    </subcellularLocation>
</comment>
<proteinExistence type="inferred from homology"/>
<evidence type="ECO:0000256" key="5">
    <source>
        <dbReference type="ARBA" id="ARBA00022692"/>
    </source>
</evidence>
<comment type="similarity">
    <text evidence="8">Belongs to the TRAP transporter small permease family.</text>
</comment>
<keyword evidence="2" id="KW-0813">Transport</keyword>
<dbReference type="InterPro" id="IPR055348">
    <property type="entry name" value="DctQ"/>
</dbReference>
<dbReference type="PANTHER" id="PTHR35011">
    <property type="entry name" value="2,3-DIKETO-L-GULONATE TRAP TRANSPORTER SMALL PERMEASE PROTEIN YIAM"/>
    <property type="match status" value="1"/>
</dbReference>
<evidence type="ECO:0000256" key="2">
    <source>
        <dbReference type="ARBA" id="ARBA00022448"/>
    </source>
</evidence>
<evidence type="ECO:0000256" key="6">
    <source>
        <dbReference type="ARBA" id="ARBA00022989"/>
    </source>
</evidence>
<feature type="domain" description="Tripartite ATP-independent periplasmic transporters DctQ component" evidence="10">
    <location>
        <begin position="26"/>
        <end position="157"/>
    </location>
</feature>
<feature type="transmembrane region" description="Helical" evidence="9">
    <location>
        <begin position="87"/>
        <end position="111"/>
    </location>
</feature>
<keyword evidence="5 9" id="KW-0812">Transmembrane</keyword>